<gene>
    <name evidence="2" type="ORF">L201_005265</name>
</gene>
<dbReference type="EMBL" id="CP144104">
    <property type="protein sequence ID" value="WWC90332.1"/>
    <property type="molecule type" value="Genomic_DNA"/>
</dbReference>
<name>A0AAX4JY96_9TREE</name>
<organism evidence="2 3">
    <name type="scientific">Kwoniella dendrophila CBS 6074</name>
    <dbReference type="NCBI Taxonomy" id="1295534"/>
    <lineage>
        <taxon>Eukaryota</taxon>
        <taxon>Fungi</taxon>
        <taxon>Dikarya</taxon>
        <taxon>Basidiomycota</taxon>
        <taxon>Agaricomycotina</taxon>
        <taxon>Tremellomycetes</taxon>
        <taxon>Tremellales</taxon>
        <taxon>Cryptococcaceae</taxon>
        <taxon>Kwoniella</taxon>
    </lineage>
</organism>
<evidence type="ECO:0000256" key="1">
    <source>
        <dbReference type="SAM" id="Phobius"/>
    </source>
</evidence>
<dbReference type="PANTHER" id="PTHR37490">
    <property type="entry name" value="EXPRESSED PROTEIN"/>
    <property type="match status" value="1"/>
</dbReference>
<evidence type="ECO:0000313" key="2">
    <source>
        <dbReference type="EMBL" id="WWC90332.1"/>
    </source>
</evidence>
<dbReference type="GeneID" id="91095935"/>
<dbReference type="RefSeq" id="XP_066077095.1">
    <property type="nucleotide sequence ID" value="XM_066220998.1"/>
</dbReference>
<protein>
    <submittedName>
        <fullName evidence="2">Uncharacterized protein</fullName>
    </submittedName>
</protein>
<sequence>MGLLESLPPDMRVQVNQIWASPRKRAISSAIIIMTVLLSILGILGYIPTIPLLPVNDYRLDEGATRSSSWKVKSDFDIVVSHYNEDVGMMKDSINGVLHRLPRRKSRRVIIYCKGPPNETSLKALSDISDEVVQLENVGREGETYLSHIVRHYETPFTNLAGHTIFMQPHLAWHWLFLPRLERDLDQNTGFLSFGPYISHICGKDSHDQHNPRMADIYSMFRMDLCPPDSILGTWAGQFVVSRQRILENPLRAYENLRNKFHEPKEHWIYKEGWWNNEPSNPTLGHALERSWPMIFNCTDPTKVETCKEEGPTGLCQCSDKY</sequence>
<keyword evidence="1" id="KW-0812">Transmembrane</keyword>
<keyword evidence="1" id="KW-1133">Transmembrane helix</keyword>
<keyword evidence="1" id="KW-0472">Membrane</keyword>
<dbReference type="AlphaFoldDB" id="A0AAX4JY96"/>
<evidence type="ECO:0000313" key="3">
    <source>
        <dbReference type="Proteomes" id="UP001355207"/>
    </source>
</evidence>
<dbReference type="PANTHER" id="PTHR37490:SF1">
    <property type="entry name" value="GLYCOSYLTRANSFERASE 2-LIKE DOMAIN-CONTAINING PROTEIN"/>
    <property type="match status" value="1"/>
</dbReference>
<feature type="transmembrane region" description="Helical" evidence="1">
    <location>
        <begin position="26"/>
        <end position="47"/>
    </location>
</feature>
<proteinExistence type="predicted"/>
<keyword evidence="3" id="KW-1185">Reference proteome</keyword>
<dbReference type="Proteomes" id="UP001355207">
    <property type="component" value="Chromosome 7"/>
</dbReference>
<reference evidence="2 3" key="1">
    <citation type="submission" date="2024-01" db="EMBL/GenBank/DDBJ databases">
        <title>Comparative genomics of Cryptococcus and Kwoniella reveals pathogenesis evolution and contrasting modes of karyotype evolution via chromosome fusion or intercentromeric recombination.</title>
        <authorList>
            <person name="Coelho M.A."/>
            <person name="David-Palma M."/>
            <person name="Shea T."/>
            <person name="Bowers K."/>
            <person name="McGinley-Smith S."/>
            <person name="Mohammad A.W."/>
            <person name="Gnirke A."/>
            <person name="Yurkov A.M."/>
            <person name="Nowrousian M."/>
            <person name="Sun S."/>
            <person name="Cuomo C.A."/>
            <person name="Heitman J."/>
        </authorList>
    </citation>
    <scope>NUCLEOTIDE SEQUENCE [LARGE SCALE GENOMIC DNA]</scope>
    <source>
        <strain evidence="2 3">CBS 6074</strain>
    </source>
</reference>
<accession>A0AAX4JY96</accession>
<dbReference type="InterPro" id="IPR021838">
    <property type="entry name" value="DUF3431"/>
</dbReference>
<dbReference type="Pfam" id="PF11913">
    <property type="entry name" value="DUF3431"/>
    <property type="match status" value="1"/>
</dbReference>